<feature type="transmembrane region" description="Helical" evidence="4">
    <location>
        <begin position="73"/>
        <end position="92"/>
    </location>
</feature>
<keyword evidence="1 4" id="KW-0812">Transmembrane</keyword>
<feature type="domain" description="Major facilitator superfamily (MFS) profile" evidence="5">
    <location>
        <begin position="199"/>
        <end position="431"/>
    </location>
</feature>
<feature type="transmembrane region" description="Helical" evidence="4">
    <location>
        <begin position="232"/>
        <end position="253"/>
    </location>
</feature>
<dbReference type="GO" id="GO:0005886">
    <property type="term" value="C:plasma membrane"/>
    <property type="evidence" value="ECO:0007669"/>
    <property type="project" value="TreeGrafter"/>
</dbReference>
<keyword evidence="3 4" id="KW-0472">Membrane</keyword>
<gene>
    <name evidence="6" type="ORF">ABV408_00120</name>
</gene>
<organism evidence="6">
    <name type="scientific">Salinicola endophyticus</name>
    <dbReference type="NCBI Taxonomy" id="1949083"/>
    <lineage>
        <taxon>Bacteria</taxon>
        <taxon>Pseudomonadati</taxon>
        <taxon>Pseudomonadota</taxon>
        <taxon>Gammaproteobacteria</taxon>
        <taxon>Oceanospirillales</taxon>
        <taxon>Halomonadaceae</taxon>
        <taxon>Salinicola</taxon>
    </lineage>
</organism>
<protein>
    <submittedName>
        <fullName evidence="6">MFS transporter</fullName>
    </submittedName>
</protein>
<dbReference type="PANTHER" id="PTHR23521">
    <property type="entry name" value="TRANSPORTER MFS SUPERFAMILY"/>
    <property type="match status" value="1"/>
</dbReference>
<dbReference type="SUPFAM" id="SSF103473">
    <property type="entry name" value="MFS general substrate transporter"/>
    <property type="match status" value="1"/>
</dbReference>
<evidence type="ECO:0000313" key="6">
    <source>
        <dbReference type="EMBL" id="XCJ79614.1"/>
    </source>
</evidence>
<dbReference type="AlphaFoldDB" id="A0AB74U770"/>
<evidence type="ECO:0000256" key="4">
    <source>
        <dbReference type="SAM" id="Phobius"/>
    </source>
</evidence>
<evidence type="ECO:0000256" key="2">
    <source>
        <dbReference type="ARBA" id="ARBA00022989"/>
    </source>
</evidence>
<feature type="transmembrane region" description="Helical" evidence="4">
    <location>
        <begin position="354"/>
        <end position="371"/>
    </location>
</feature>
<dbReference type="GO" id="GO:0022857">
    <property type="term" value="F:transmembrane transporter activity"/>
    <property type="evidence" value="ECO:0007669"/>
    <property type="project" value="InterPro"/>
</dbReference>
<sequence>MWSLLRPLRALLGSVALLLLGNGLINTLLTLRGASEGFPTALIGLIMSGYFVGFVCGTWVSGRLIRRMGHIRTFAFCASLCASTALLHLIFIDPWVWLALRVLYGLSFITVMTVIESWLNAQAASHERGRVFALYMVINLGALTLAQQMLRLDTPEGHLLFLMTAIFICWALLPITMTKRSQPVITARPKSRLKALLGFAPLSVAAAALSGLAMGAFWALTPVYARAQGFDVGGVGLVMSAAILGGALLQIPIGRFSDRHDRARVMTWVVLLAALCAAVMPLVPDPRALLGLFFIWGGLAFSLYPLAVAQLIDQLNPDEIVSGSADMLVVQGAGSALAPILAGAVMSLFGNQGLPLYIAGVLALLGLYALYRRRHVSTLISGDSAHFEPMTPTSSQALEMMYDDVQQDLFADPSFYAEHERRRIVDTAAKA</sequence>
<feature type="transmembrane region" description="Helical" evidence="4">
    <location>
        <begin position="289"/>
        <end position="307"/>
    </location>
</feature>
<dbReference type="CDD" id="cd17477">
    <property type="entry name" value="MFS_YcaD_like"/>
    <property type="match status" value="1"/>
</dbReference>
<dbReference type="PANTHER" id="PTHR23521:SF3">
    <property type="entry name" value="MFS TRANSPORTER"/>
    <property type="match status" value="1"/>
</dbReference>
<reference evidence="6" key="1">
    <citation type="submission" date="2024-06" db="EMBL/GenBank/DDBJ databases">
        <title>Complete genome of Salinicola endophyticus HNIBRBA4755.</title>
        <authorList>
            <person name="Shin S.Y."/>
            <person name="Kang H."/>
            <person name="Song J."/>
        </authorList>
    </citation>
    <scope>NUCLEOTIDE SEQUENCE</scope>
    <source>
        <strain evidence="6">HNIBRBA4755</strain>
    </source>
</reference>
<dbReference type="Pfam" id="PF07690">
    <property type="entry name" value="MFS_1"/>
    <property type="match status" value="1"/>
</dbReference>
<feature type="transmembrane region" description="Helical" evidence="4">
    <location>
        <begin position="40"/>
        <end position="61"/>
    </location>
</feature>
<dbReference type="RefSeq" id="WP_353980527.1">
    <property type="nucleotide sequence ID" value="NZ_CP159578.1"/>
</dbReference>
<dbReference type="InterPro" id="IPR020846">
    <property type="entry name" value="MFS_dom"/>
</dbReference>
<feature type="transmembrane region" description="Helical" evidence="4">
    <location>
        <begin position="265"/>
        <end position="283"/>
    </location>
</feature>
<dbReference type="InterPro" id="IPR047200">
    <property type="entry name" value="MFS_YcaD-like"/>
</dbReference>
<keyword evidence="2 4" id="KW-1133">Transmembrane helix</keyword>
<feature type="transmembrane region" description="Helical" evidence="4">
    <location>
        <begin position="156"/>
        <end position="175"/>
    </location>
</feature>
<feature type="transmembrane region" description="Helical" evidence="4">
    <location>
        <begin position="131"/>
        <end position="150"/>
    </location>
</feature>
<dbReference type="InterPro" id="IPR011701">
    <property type="entry name" value="MFS"/>
</dbReference>
<proteinExistence type="predicted"/>
<feature type="transmembrane region" description="Helical" evidence="4">
    <location>
        <begin position="196"/>
        <end position="220"/>
    </location>
</feature>
<feature type="transmembrane region" description="Helical" evidence="4">
    <location>
        <begin position="98"/>
        <end position="119"/>
    </location>
</feature>
<accession>A0AB74U770</accession>
<dbReference type="InterPro" id="IPR036259">
    <property type="entry name" value="MFS_trans_sf"/>
</dbReference>
<evidence type="ECO:0000259" key="5">
    <source>
        <dbReference type="PROSITE" id="PS50850"/>
    </source>
</evidence>
<dbReference type="EMBL" id="CP159578">
    <property type="protein sequence ID" value="XCJ79614.1"/>
    <property type="molecule type" value="Genomic_DNA"/>
</dbReference>
<evidence type="ECO:0000256" key="3">
    <source>
        <dbReference type="ARBA" id="ARBA00023136"/>
    </source>
</evidence>
<dbReference type="PROSITE" id="PS50850">
    <property type="entry name" value="MFS"/>
    <property type="match status" value="1"/>
</dbReference>
<evidence type="ECO:0000256" key="1">
    <source>
        <dbReference type="ARBA" id="ARBA00022692"/>
    </source>
</evidence>
<feature type="transmembrane region" description="Helical" evidence="4">
    <location>
        <begin position="328"/>
        <end position="348"/>
    </location>
</feature>
<dbReference type="Gene3D" id="1.20.1250.20">
    <property type="entry name" value="MFS general substrate transporter like domains"/>
    <property type="match status" value="2"/>
</dbReference>
<name>A0AB74U770_9GAMM</name>